<dbReference type="Proteomes" id="UP000030645">
    <property type="component" value="Unassembled WGS sequence"/>
</dbReference>
<proteinExistence type="predicted"/>
<evidence type="ECO:0000313" key="2">
    <source>
        <dbReference type="Proteomes" id="UP000030645"/>
    </source>
</evidence>
<dbReference type="AlphaFoldDB" id="W9RE43"/>
<dbReference type="EMBL" id="KE344903">
    <property type="protein sequence ID" value="EXB85457.1"/>
    <property type="molecule type" value="Genomic_DNA"/>
</dbReference>
<keyword evidence="2" id="KW-1185">Reference proteome</keyword>
<name>W9RE43_9ROSA</name>
<sequence length="119" mass="13817">MNWRDNLEDVRTMDPLFTASIMRAPMLSKFKIPQIAPYNSTTVPMNTWRITGDRNGTHKQKYLLAQKVFTKAQYRLMHRITMNNWGPINCIYNFLVASQIHVLVDMGVKTNLANLFLKG</sequence>
<protein>
    <submittedName>
        <fullName evidence="1">Uncharacterized protein</fullName>
    </submittedName>
</protein>
<reference evidence="2" key="1">
    <citation type="submission" date="2013-01" db="EMBL/GenBank/DDBJ databases">
        <title>Draft Genome Sequence of a Mulberry Tree, Morus notabilis C.K. Schneid.</title>
        <authorList>
            <person name="He N."/>
            <person name="Zhao S."/>
        </authorList>
    </citation>
    <scope>NUCLEOTIDE SEQUENCE</scope>
</reference>
<gene>
    <name evidence="1" type="ORF">L484_023690</name>
</gene>
<organism evidence="1 2">
    <name type="scientific">Morus notabilis</name>
    <dbReference type="NCBI Taxonomy" id="981085"/>
    <lineage>
        <taxon>Eukaryota</taxon>
        <taxon>Viridiplantae</taxon>
        <taxon>Streptophyta</taxon>
        <taxon>Embryophyta</taxon>
        <taxon>Tracheophyta</taxon>
        <taxon>Spermatophyta</taxon>
        <taxon>Magnoliopsida</taxon>
        <taxon>eudicotyledons</taxon>
        <taxon>Gunneridae</taxon>
        <taxon>Pentapetalae</taxon>
        <taxon>rosids</taxon>
        <taxon>fabids</taxon>
        <taxon>Rosales</taxon>
        <taxon>Moraceae</taxon>
        <taxon>Moreae</taxon>
        <taxon>Morus</taxon>
    </lineage>
</organism>
<accession>W9RE43</accession>
<evidence type="ECO:0000313" key="1">
    <source>
        <dbReference type="EMBL" id="EXB85457.1"/>
    </source>
</evidence>